<keyword evidence="10" id="KW-1185">Reference proteome</keyword>
<feature type="domain" description="CcmH/CycL/Ccl2/NrfF N-terminal" evidence="8">
    <location>
        <begin position="13"/>
        <end position="154"/>
    </location>
</feature>
<comment type="function">
    <text evidence="7">Possible subunit of a heme lyase.</text>
</comment>
<feature type="signal peptide" evidence="7">
    <location>
        <begin position="1"/>
        <end position="22"/>
    </location>
</feature>
<proteinExistence type="inferred from homology"/>
<dbReference type="GO" id="GO:0017004">
    <property type="term" value="P:cytochrome complex assembly"/>
    <property type="evidence" value="ECO:0007669"/>
    <property type="project" value="UniProtKB-KW"/>
</dbReference>
<evidence type="ECO:0000256" key="7">
    <source>
        <dbReference type="RuleBase" id="RU364112"/>
    </source>
</evidence>
<evidence type="ECO:0000256" key="6">
    <source>
        <dbReference type="ARBA" id="ARBA00023004"/>
    </source>
</evidence>
<evidence type="ECO:0000256" key="5">
    <source>
        <dbReference type="ARBA" id="ARBA00022748"/>
    </source>
</evidence>
<dbReference type="InterPro" id="IPR038297">
    <property type="entry name" value="CcmH/CycL/NrfF/Ccl2_sf"/>
</dbReference>
<keyword evidence="5" id="KW-0201">Cytochrome c-type biogenesis</keyword>
<comment type="similarity">
    <text evidence="1 7">Belongs to the CcmH/CycL/Ccl2/NrfF family.</text>
</comment>
<evidence type="ECO:0000313" key="10">
    <source>
        <dbReference type="Proteomes" id="UP000742786"/>
    </source>
</evidence>
<protein>
    <recommendedName>
        <fullName evidence="7">Cytochrome c-type biogenesis protein</fullName>
    </recommendedName>
</protein>
<evidence type="ECO:0000256" key="4">
    <source>
        <dbReference type="ARBA" id="ARBA00022729"/>
    </source>
</evidence>
<name>A0A916J1S1_9PROT</name>
<dbReference type="InterPro" id="IPR005616">
    <property type="entry name" value="CcmH/CycL/Ccl2/NrfF_N"/>
</dbReference>
<dbReference type="GO" id="GO:0005886">
    <property type="term" value="C:plasma membrane"/>
    <property type="evidence" value="ECO:0007669"/>
    <property type="project" value="TreeGrafter"/>
</dbReference>
<dbReference type="Gene3D" id="1.10.8.640">
    <property type="entry name" value="Cytochrome C biogenesis protein"/>
    <property type="match status" value="1"/>
</dbReference>
<keyword evidence="7" id="KW-0472">Membrane</keyword>
<reference evidence="9" key="1">
    <citation type="submission" date="2021-04" db="EMBL/GenBank/DDBJ databases">
        <authorList>
            <person name="Hornung B."/>
        </authorList>
    </citation>
    <scope>NUCLEOTIDE SEQUENCE</scope>
    <source>
        <strain evidence="9">G5G6</strain>
    </source>
</reference>
<accession>A0A916J1S1</accession>
<organism evidence="9 10">
    <name type="scientific">Georgfuchsia toluolica</name>
    <dbReference type="NCBI Taxonomy" id="424218"/>
    <lineage>
        <taxon>Bacteria</taxon>
        <taxon>Pseudomonadati</taxon>
        <taxon>Pseudomonadota</taxon>
        <taxon>Betaproteobacteria</taxon>
        <taxon>Nitrosomonadales</taxon>
        <taxon>Sterolibacteriaceae</taxon>
        <taxon>Georgfuchsia</taxon>
    </lineage>
</organism>
<keyword evidence="7" id="KW-0812">Transmembrane</keyword>
<dbReference type="RefSeq" id="WP_220634491.1">
    <property type="nucleotide sequence ID" value="NZ_CAJQUM010000001.1"/>
</dbReference>
<keyword evidence="6 7" id="KW-0408">Iron</keyword>
<dbReference type="Pfam" id="PF03918">
    <property type="entry name" value="CcmH"/>
    <property type="match status" value="1"/>
</dbReference>
<dbReference type="InterPro" id="IPR051263">
    <property type="entry name" value="C-type_cytochrome_biogenesis"/>
</dbReference>
<evidence type="ECO:0000313" key="9">
    <source>
        <dbReference type="EMBL" id="CAG4882419.1"/>
    </source>
</evidence>
<keyword evidence="7" id="KW-1133">Transmembrane helix</keyword>
<keyword evidence="3 7" id="KW-0479">Metal-binding</keyword>
<dbReference type="Proteomes" id="UP000742786">
    <property type="component" value="Unassembled WGS sequence"/>
</dbReference>
<dbReference type="CDD" id="cd16378">
    <property type="entry name" value="CcmH_N"/>
    <property type="match status" value="1"/>
</dbReference>
<comment type="caution">
    <text evidence="9">The sequence shown here is derived from an EMBL/GenBank/DDBJ whole genome shotgun (WGS) entry which is preliminary data.</text>
</comment>
<keyword evidence="2 7" id="KW-0349">Heme</keyword>
<feature type="transmembrane region" description="Helical" evidence="7">
    <location>
        <begin position="106"/>
        <end position="127"/>
    </location>
</feature>
<dbReference type="PANTHER" id="PTHR47870">
    <property type="entry name" value="CYTOCHROME C-TYPE BIOGENESIS PROTEIN CCMH"/>
    <property type="match status" value="1"/>
</dbReference>
<evidence type="ECO:0000256" key="1">
    <source>
        <dbReference type="ARBA" id="ARBA00010342"/>
    </source>
</evidence>
<dbReference type="PANTHER" id="PTHR47870:SF1">
    <property type="entry name" value="CYTOCHROME C-TYPE BIOGENESIS PROTEIN CCMH"/>
    <property type="match status" value="1"/>
</dbReference>
<keyword evidence="4 7" id="KW-0732">Signal</keyword>
<dbReference type="AlphaFoldDB" id="A0A916J1S1"/>
<evidence type="ECO:0000259" key="8">
    <source>
        <dbReference type="Pfam" id="PF03918"/>
    </source>
</evidence>
<dbReference type="FunFam" id="1.10.8.640:FF:000001">
    <property type="entry name" value="Cytochrome c-type biogenesis protein"/>
    <property type="match status" value="1"/>
</dbReference>
<gene>
    <name evidence="9" type="primary">ccmH</name>
    <name evidence="9" type="ORF">GTOL_10301</name>
</gene>
<feature type="chain" id="PRO_5038169045" description="Cytochrome c-type biogenesis protein" evidence="7">
    <location>
        <begin position="23"/>
        <end position="161"/>
    </location>
</feature>
<sequence length="161" mass="17783">MRKLLVLFFALGICLTASIVNAGEAVPMAQNPKVEARLLAISEELRCLVCQNETLAASRAELADDLRKEVRRLIIEGKSDAEIKDYLVARYGDFVLYRPPVKPTTWLLWFGPLLIVAVGIIALPAYLRKRAASLNGRGEVALSESEHAEALRLLGEPEDRA</sequence>
<dbReference type="GO" id="GO:0046872">
    <property type="term" value="F:metal ion binding"/>
    <property type="evidence" value="ECO:0007669"/>
    <property type="project" value="UniProtKB-KW"/>
</dbReference>
<evidence type="ECO:0000256" key="3">
    <source>
        <dbReference type="ARBA" id="ARBA00022723"/>
    </source>
</evidence>
<evidence type="ECO:0000256" key="2">
    <source>
        <dbReference type="ARBA" id="ARBA00022617"/>
    </source>
</evidence>
<dbReference type="EMBL" id="CAJQUM010000001">
    <property type="protein sequence ID" value="CAG4882419.1"/>
    <property type="molecule type" value="Genomic_DNA"/>
</dbReference>